<feature type="signal peptide" evidence="1">
    <location>
        <begin position="1"/>
        <end position="25"/>
    </location>
</feature>
<evidence type="ECO:0000259" key="3">
    <source>
        <dbReference type="Pfam" id="PF16655"/>
    </source>
</evidence>
<sequence length="706" mass="79659">MKSQKLQTLLVLAMSLFISTQFAIAQNVQLLRNSQSRLNAANAISGGPFYHGVASGDPLSDRVIIWTRVTPDVDQEINVSWEVAIDQGFSQVVREGNFMTNADRDYTVKVDVDQLEPFQTYYYRFHANGITSPVGRTKTAPVDSDRVRVAVVSCSNYQQGFFNVYDHMSKRNDIDVILHLGDYIYEYEEGGYGYSDKLKRGHEPKHEIVSLKDYRVRYSFYRMDPGLQAVHQQYPFITTWDDHEFTNDAYKDGAENHQSNEGDWEVRKSNAKKAYFEWLPVREGITEGRIYRDINYGDLLDIIMIDTRVEGRQKQGSSRKKAKKYATEGLIKELASETNFDLELVLGNAAESMTEEEMDYIIESINKGLTGNLTFDSATYLQDSVWQKFISVITSGNASDIRSSQRANSSRTILGQEQYNWLTNKLSNSSAQWKLIGNQVLMMPVYALSLDDSWEGYEDERQNLLNHISGQSIENVVVATGDIHMTFAADVIKNKSSYTKSSGRGSVAVEFVTPSVTSANVDEFVNISDSFLGWLLRVFNPHIKKTNLHDHGFILIDFNNNRVQADWYYVNTVESQNYHVNYGFGYQSASGDNHLSSTSSASSRKSAAALAPDYGFEGAEIFALMGVYPNPTVSELNIHFAAVGGTSMNINVYDLLGNIVISKSIEDLEGGEYIYNLKDVSLLKTGSYILSLEQGNQRKTRKFIKQ</sequence>
<dbReference type="SUPFAM" id="SSF56300">
    <property type="entry name" value="Metallo-dependent phosphatases"/>
    <property type="match status" value="1"/>
</dbReference>
<dbReference type="EC" id="3.1.3.1" evidence="5"/>
<dbReference type="Pfam" id="PF09423">
    <property type="entry name" value="PhoD"/>
    <property type="match status" value="1"/>
</dbReference>
<dbReference type="Pfam" id="PF16655">
    <property type="entry name" value="PhoD_N"/>
    <property type="match status" value="1"/>
</dbReference>
<evidence type="ECO:0000259" key="4">
    <source>
        <dbReference type="Pfam" id="PF18962"/>
    </source>
</evidence>
<feature type="domain" description="Phospholipase D N-terminal" evidence="3">
    <location>
        <begin position="51"/>
        <end position="139"/>
    </location>
</feature>
<evidence type="ECO:0000256" key="1">
    <source>
        <dbReference type="SAM" id="SignalP"/>
    </source>
</evidence>
<evidence type="ECO:0000313" key="5">
    <source>
        <dbReference type="EMBL" id="MDR6239214.1"/>
    </source>
</evidence>
<comment type="caution">
    <text evidence="5">The sequence shown here is derived from an EMBL/GenBank/DDBJ whole genome shotgun (WGS) entry which is preliminary data.</text>
</comment>
<reference evidence="5" key="1">
    <citation type="submission" date="2023-07" db="EMBL/GenBank/DDBJ databases">
        <title>Genomic Encyclopedia of Type Strains, Phase IV (KMG-IV): sequencing the most valuable type-strain genomes for metagenomic binning, comparative biology and taxonomic classification.</title>
        <authorList>
            <person name="Goeker M."/>
        </authorList>
    </citation>
    <scope>NUCLEOTIDE SEQUENCE</scope>
    <source>
        <strain evidence="5">DSM 26174</strain>
    </source>
</reference>
<dbReference type="InterPro" id="IPR052900">
    <property type="entry name" value="Phospholipid_Metab_Enz"/>
</dbReference>
<dbReference type="GO" id="GO:0004035">
    <property type="term" value="F:alkaline phosphatase activity"/>
    <property type="evidence" value="ECO:0007669"/>
    <property type="project" value="UniProtKB-EC"/>
</dbReference>
<keyword evidence="5" id="KW-0378">Hydrolase</keyword>
<dbReference type="Gene3D" id="2.60.40.380">
    <property type="entry name" value="Purple acid phosphatase-like, N-terminal"/>
    <property type="match status" value="1"/>
</dbReference>
<evidence type="ECO:0000259" key="2">
    <source>
        <dbReference type="Pfam" id="PF09423"/>
    </source>
</evidence>
<dbReference type="Gene3D" id="3.60.21.70">
    <property type="entry name" value="PhoD-like phosphatase"/>
    <property type="match status" value="1"/>
</dbReference>
<gene>
    <name evidence="5" type="ORF">HNQ88_002251</name>
</gene>
<dbReference type="RefSeq" id="WP_309938802.1">
    <property type="nucleotide sequence ID" value="NZ_AP025305.1"/>
</dbReference>
<dbReference type="Pfam" id="PF18962">
    <property type="entry name" value="Por_Secre_tail"/>
    <property type="match status" value="1"/>
</dbReference>
<dbReference type="InterPro" id="IPR029052">
    <property type="entry name" value="Metallo-depent_PP-like"/>
</dbReference>
<dbReference type="InterPro" id="IPR032093">
    <property type="entry name" value="PhoD_N"/>
</dbReference>
<dbReference type="Proteomes" id="UP001185092">
    <property type="component" value="Unassembled WGS sequence"/>
</dbReference>
<feature type="domain" description="Secretion system C-terminal sorting" evidence="4">
    <location>
        <begin position="627"/>
        <end position="704"/>
    </location>
</feature>
<protein>
    <submittedName>
        <fullName evidence="5">Alkaline phosphatase D</fullName>
        <ecNumber evidence="5">3.1.3.1</ecNumber>
    </submittedName>
</protein>
<dbReference type="AlphaFoldDB" id="A0AAE4BQK0"/>
<accession>A0AAE4BQK0</accession>
<dbReference type="InterPro" id="IPR026444">
    <property type="entry name" value="Secre_tail"/>
</dbReference>
<keyword evidence="1" id="KW-0732">Signal</keyword>
<evidence type="ECO:0000313" key="6">
    <source>
        <dbReference type="Proteomes" id="UP001185092"/>
    </source>
</evidence>
<feature type="domain" description="PhoD-like phosphatase metallophosphatase" evidence="2">
    <location>
        <begin position="150"/>
        <end position="567"/>
    </location>
</feature>
<keyword evidence="6" id="KW-1185">Reference proteome</keyword>
<dbReference type="PANTHER" id="PTHR43606">
    <property type="entry name" value="PHOSPHATASE, PUTATIVE (AFU_ORTHOLOGUE AFUA_6G08710)-RELATED"/>
    <property type="match status" value="1"/>
</dbReference>
<dbReference type="InterPro" id="IPR018946">
    <property type="entry name" value="PhoD-like_MPP"/>
</dbReference>
<dbReference type="PANTHER" id="PTHR43606:SF2">
    <property type="entry name" value="ALKALINE PHOSPHATASE FAMILY PROTEIN (AFU_ORTHOLOGUE AFUA_5G03860)"/>
    <property type="match status" value="1"/>
</dbReference>
<dbReference type="EMBL" id="JAVDQD010000002">
    <property type="protein sequence ID" value="MDR6239214.1"/>
    <property type="molecule type" value="Genomic_DNA"/>
</dbReference>
<feature type="chain" id="PRO_5042254521" evidence="1">
    <location>
        <begin position="26"/>
        <end position="706"/>
    </location>
</feature>
<dbReference type="InterPro" id="IPR038607">
    <property type="entry name" value="PhoD-like_sf"/>
</dbReference>
<organism evidence="5 6">
    <name type="scientific">Aureibacter tunicatorum</name>
    <dbReference type="NCBI Taxonomy" id="866807"/>
    <lineage>
        <taxon>Bacteria</taxon>
        <taxon>Pseudomonadati</taxon>
        <taxon>Bacteroidota</taxon>
        <taxon>Cytophagia</taxon>
        <taxon>Cytophagales</taxon>
        <taxon>Persicobacteraceae</taxon>
        <taxon>Aureibacter</taxon>
    </lineage>
</organism>
<dbReference type="CDD" id="cd07389">
    <property type="entry name" value="MPP_PhoD"/>
    <property type="match status" value="1"/>
</dbReference>
<name>A0AAE4BQK0_9BACT</name>
<proteinExistence type="predicted"/>
<dbReference type="NCBIfam" id="TIGR04183">
    <property type="entry name" value="Por_Secre_tail"/>
    <property type="match status" value="1"/>
</dbReference>